<name>A0ABY4YCG0_9GAMM</name>
<dbReference type="Proteomes" id="UP001057474">
    <property type="component" value="Chromosome"/>
</dbReference>
<sequence length="387" mass="42918">MKTLYEPTGNGSARQPKLHSTICRCTLCMKSKIPDLIAQDHTQGLKATMVDRRDPDVEDSKPLMKATQAHAILKAGTTINMLEATGISEEQLPDRSGNIRITPPQELTIKAAWKNKSEETAKSGRNASVFGNLGVLLIPPSVKTIDIPKMNALAVPSSFLEKYGAELIPLGKPFTLDAVEDEELENLYLVQYDWDPDYIQNYVMKLQGGGGLFVETHPFPHVFTPLSPDCKGALILGVDRHDGTFDFASFEIPFGYTMKIGSNVIHGDSFFVGPYAIALTETELADSVILKQETPTRDVQHVIQTSTPLFSLPLLMEHRLSSEVNERMQKLNNELMVKKIRHEGATGKGLSFFQHLPGDVLSEVRDLSAEAQEAYDQRYGLVTYMPK</sequence>
<dbReference type="EMBL" id="CP071527">
    <property type="protein sequence ID" value="USQ15184.1"/>
    <property type="molecule type" value="Genomic_DNA"/>
</dbReference>
<organism evidence="1 2">
    <name type="scientific">Legionella lytica</name>
    <dbReference type="NCBI Taxonomy" id="96232"/>
    <lineage>
        <taxon>Bacteria</taxon>
        <taxon>Pseudomonadati</taxon>
        <taxon>Pseudomonadota</taxon>
        <taxon>Gammaproteobacteria</taxon>
        <taxon>Legionellales</taxon>
        <taxon>Legionellaceae</taxon>
        <taxon>Legionella</taxon>
    </lineage>
</organism>
<keyword evidence="2" id="KW-1185">Reference proteome</keyword>
<evidence type="ECO:0000313" key="1">
    <source>
        <dbReference type="EMBL" id="USQ15184.1"/>
    </source>
</evidence>
<evidence type="ECO:0000313" key="2">
    <source>
        <dbReference type="Proteomes" id="UP001057474"/>
    </source>
</evidence>
<reference evidence="1" key="1">
    <citation type="submission" date="2021-03" db="EMBL/GenBank/DDBJ databases">
        <title>Legionella lytica PCM 2298.</title>
        <authorList>
            <person name="Koper P."/>
        </authorList>
    </citation>
    <scope>NUCLEOTIDE SEQUENCE</scope>
    <source>
        <strain evidence="1">PCM 2298</strain>
    </source>
</reference>
<accession>A0ABY4YCG0</accession>
<gene>
    <name evidence="1" type="ORF">J2N86_09535</name>
</gene>
<protein>
    <submittedName>
        <fullName evidence="1">Uncharacterized protein</fullName>
    </submittedName>
</protein>
<proteinExistence type="predicted"/>